<evidence type="ECO:0000256" key="8">
    <source>
        <dbReference type="ARBA" id="ARBA00023204"/>
    </source>
</evidence>
<sequence length="325" mass="35222">MPRLDSPGLFSLTPKILADFAAEGILSVEDFLLAHNPNLDESRTEARKQAVVDILGYIDRQSCGFRTSARMLQEIEARGERYLPTGCESLDKLLEGGLREGTVTELVGGSSSGKTQVCMQVAASVAYRCRAMVGFVDTCHSFSATRLSHMLGGLVGGRDAVQRRVGAADEIGDAMKSIMHYSIFDIFPMLSFLNQLHTTLSVQVQSMEEKVMRLLIVDCASSVISPILGGIPGHALMVSMGIILKKLALENHLAVLITNHTVGGEGGHPKPALGETWKAMPSVRLLLARDFSSNLCHATVMKHTSMACNRHAAFQITRTGLRPVF</sequence>
<evidence type="ECO:0000313" key="13">
    <source>
        <dbReference type="EnsemblPlants" id="Pp3c23_10930V3.1"/>
    </source>
</evidence>
<evidence type="ECO:0000256" key="5">
    <source>
        <dbReference type="ARBA" id="ARBA00022840"/>
    </source>
</evidence>
<organism evidence="12">
    <name type="scientific">Physcomitrium patens</name>
    <name type="common">Spreading-leaved earth moss</name>
    <name type="synonym">Physcomitrella patens</name>
    <dbReference type="NCBI Taxonomy" id="3218"/>
    <lineage>
        <taxon>Eukaryota</taxon>
        <taxon>Viridiplantae</taxon>
        <taxon>Streptophyta</taxon>
        <taxon>Embryophyta</taxon>
        <taxon>Bryophyta</taxon>
        <taxon>Bryophytina</taxon>
        <taxon>Bryopsida</taxon>
        <taxon>Funariidae</taxon>
        <taxon>Funariales</taxon>
        <taxon>Funariaceae</taxon>
        <taxon>Physcomitrium</taxon>
    </lineage>
</organism>
<keyword evidence="5" id="KW-0067">ATP-binding</keyword>
<evidence type="ECO:0000256" key="4">
    <source>
        <dbReference type="ARBA" id="ARBA00022763"/>
    </source>
</evidence>
<dbReference type="EMBL" id="ABEU02000023">
    <property type="protein sequence ID" value="PNR29211.1"/>
    <property type="molecule type" value="Genomic_DNA"/>
</dbReference>
<reference evidence="13" key="3">
    <citation type="submission" date="2020-12" db="UniProtKB">
        <authorList>
            <consortium name="EnsemblPlants"/>
        </authorList>
    </citation>
    <scope>IDENTIFICATION</scope>
</reference>
<dbReference type="GO" id="GO:0008094">
    <property type="term" value="F:ATP-dependent activity, acting on DNA"/>
    <property type="evidence" value="ECO:0000318"/>
    <property type="project" value="GO_Central"/>
</dbReference>
<protein>
    <recommendedName>
        <fullName evidence="11">RecA family profile 1 domain-containing protein</fullName>
    </recommendedName>
</protein>
<dbReference type="GO" id="GO:0000723">
    <property type="term" value="P:telomere maintenance"/>
    <property type="evidence" value="ECO:0000318"/>
    <property type="project" value="GO_Central"/>
</dbReference>
<dbReference type="GO" id="GO:0140664">
    <property type="term" value="F:ATP-dependent DNA damage sensor activity"/>
    <property type="evidence" value="ECO:0007669"/>
    <property type="project" value="InterPro"/>
</dbReference>
<evidence type="ECO:0000256" key="1">
    <source>
        <dbReference type="ARBA" id="ARBA00004123"/>
    </source>
</evidence>
<evidence type="ECO:0000256" key="9">
    <source>
        <dbReference type="ARBA" id="ARBA00023242"/>
    </source>
</evidence>
<comment type="subcellular location">
    <subcellularLocation>
        <location evidence="1">Nucleus</location>
    </subcellularLocation>
</comment>
<comment type="similarity">
    <text evidence="2">Belongs to the RecA family. RAD51 subfamily.</text>
</comment>
<gene>
    <name evidence="13" type="primary">LOC112275500</name>
    <name evidence="12" type="ORF">PHYPA_027903</name>
</gene>
<dbReference type="GO" id="GO:0005657">
    <property type="term" value="C:replication fork"/>
    <property type="evidence" value="ECO:0000318"/>
    <property type="project" value="GO_Central"/>
</dbReference>
<dbReference type="AlphaFoldDB" id="A0A2K1IIV2"/>
<keyword evidence="6" id="KW-0238">DNA-binding</keyword>
<dbReference type="GO" id="GO:0000724">
    <property type="term" value="P:double-strand break repair via homologous recombination"/>
    <property type="evidence" value="ECO:0000318"/>
    <property type="project" value="GO_Central"/>
</dbReference>
<evidence type="ECO:0000313" key="14">
    <source>
        <dbReference type="Proteomes" id="UP000006727"/>
    </source>
</evidence>
<comment type="function">
    <text evidence="10">Involved in the homologous recombination repair (HRR) pathway of double-stranded DNA breaks arising during DNA replication or induced by DNA-damaging agents.</text>
</comment>
<keyword evidence="14" id="KW-1185">Reference proteome</keyword>
<evidence type="ECO:0000256" key="6">
    <source>
        <dbReference type="ARBA" id="ARBA00023125"/>
    </source>
</evidence>
<dbReference type="STRING" id="3218.A0A2K1IIV2"/>
<keyword evidence="3" id="KW-0547">Nucleotide-binding</keyword>
<evidence type="ECO:0000256" key="10">
    <source>
        <dbReference type="ARBA" id="ARBA00056000"/>
    </source>
</evidence>
<dbReference type="OMA" id="QRIHTFR"/>
<dbReference type="GO" id="GO:0033063">
    <property type="term" value="C:Rad51B-Rad51C-Rad51D-XRCC2 complex"/>
    <property type="evidence" value="ECO:0000318"/>
    <property type="project" value="GO_Central"/>
</dbReference>
<dbReference type="InterPro" id="IPR020588">
    <property type="entry name" value="RecA_ATP-bd"/>
</dbReference>
<dbReference type="PANTHER" id="PTHR46457">
    <property type="entry name" value="DNA REPAIR PROTEIN RAD51 HOMOLOG 4"/>
    <property type="match status" value="1"/>
</dbReference>
<dbReference type="InterPro" id="IPR027417">
    <property type="entry name" value="P-loop_NTPase"/>
</dbReference>
<proteinExistence type="inferred from homology"/>
<evidence type="ECO:0000256" key="2">
    <source>
        <dbReference type="ARBA" id="ARBA00007095"/>
    </source>
</evidence>
<reference evidence="12 14" key="2">
    <citation type="journal article" date="2018" name="Plant J.">
        <title>The Physcomitrella patens chromosome-scale assembly reveals moss genome structure and evolution.</title>
        <authorList>
            <person name="Lang D."/>
            <person name="Ullrich K.K."/>
            <person name="Murat F."/>
            <person name="Fuchs J."/>
            <person name="Jenkins J."/>
            <person name="Haas F.B."/>
            <person name="Piednoel M."/>
            <person name="Gundlach H."/>
            <person name="Van Bel M."/>
            <person name="Meyberg R."/>
            <person name="Vives C."/>
            <person name="Morata J."/>
            <person name="Symeonidi A."/>
            <person name="Hiss M."/>
            <person name="Muchero W."/>
            <person name="Kamisugi Y."/>
            <person name="Saleh O."/>
            <person name="Blanc G."/>
            <person name="Decker E.L."/>
            <person name="van Gessel N."/>
            <person name="Grimwood J."/>
            <person name="Hayes R.D."/>
            <person name="Graham S.W."/>
            <person name="Gunter L.E."/>
            <person name="McDaniel S.F."/>
            <person name="Hoernstein S.N.W."/>
            <person name="Larsson A."/>
            <person name="Li F.W."/>
            <person name="Perroud P.F."/>
            <person name="Phillips J."/>
            <person name="Ranjan P."/>
            <person name="Rokshar D.S."/>
            <person name="Rothfels C.J."/>
            <person name="Schneider L."/>
            <person name="Shu S."/>
            <person name="Stevenson D.W."/>
            <person name="Thummler F."/>
            <person name="Tillich M."/>
            <person name="Villarreal Aguilar J.C."/>
            <person name="Widiez T."/>
            <person name="Wong G.K."/>
            <person name="Wymore A."/>
            <person name="Zhang Y."/>
            <person name="Zimmer A.D."/>
            <person name="Quatrano R.S."/>
            <person name="Mayer K.F.X."/>
            <person name="Goodstein D."/>
            <person name="Casacuberta J.M."/>
            <person name="Vandepoele K."/>
            <person name="Reski R."/>
            <person name="Cuming A.C."/>
            <person name="Tuskan G.A."/>
            <person name="Maumus F."/>
            <person name="Salse J."/>
            <person name="Schmutz J."/>
            <person name="Rensing S.A."/>
        </authorList>
    </citation>
    <scope>NUCLEOTIDE SEQUENCE [LARGE SCALE GENOMIC DNA]</scope>
    <source>
        <strain evidence="13 14">cv. Gransden 2004</strain>
    </source>
</reference>
<dbReference type="InterPro" id="IPR013632">
    <property type="entry name" value="Rad51_C"/>
</dbReference>
<dbReference type="GeneID" id="112275500"/>
<evidence type="ECO:0000256" key="3">
    <source>
        <dbReference type="ARBA" id="ARBA00022741"/>
    </source>
</evidence>
<dbReference type="PROSITE" id="PS50162">
    <property type="entry name" value="RECA_2"/>
    <property type="match status" value="1"/>
</dbReference>
<dbReference type="FunFam" id="3.40.50.300:FF:001665">
    <property type="entry name" value="DNA repair protein RAD51 4"/>
    <property type="match status" value="1"/>
</dbReference>
<dbReference type="InterPro" id="IPR051988">
    <property type="entry name" value="HRR_RAD51_Paralog"/>
</dbReference>
<dbReference type="GO" id="GO:0007131">
    <property type="term" value="P:reciprocal meiotic recombination"/>
    <property type="evidence" value="ECO:0000318"/>
    <property type="project" value="GO_Central"/>
</dbReference>
<dbReference type="OrthoDB" id="336321at2759"/>
<dbReference type="PANTHER" id="PTHR46457:SF1">
    <property type="entry name" value="DNA REPAIR PROTEIN RAD51 HOMOLOG 4"/>
    <property type="match status" value="1"/>
</dbReference>
<dbReference type="Gramene" id="Pp3c23_10930V3.1">
    <property type="protein sequence ID" value="Pp3c23_10930V3.1"/>
    <property type="gene ID" value="Pp3c23_10930"/>
</dbReference>
<keyword evidence="7" id="KW-0233">DNA recombination</keyword>
<dbReference type="Gramene" id="Pp3c23_10930V3.2">
    <property type="protein sequence ID" value="Pp3c23_10930V3.2"/>
    <property type="gene ID" value="Pp3c23_10930"/>
</dbReference>
<dbReference type="EnsemblPlants" id="Pp3c23_10930V3.2">
    <property type="protein sequence ID" value="Pp3c23_10930V3.2"/>
    <property type="gene ID" value="Pp3c23_10930"/>
</dbReference>
<dbReference type="PaxDb" id="3218-PP1S137_214V6.1"/>
<name>A0A2K1IIV2_PHYPA</name>
<evidence type="ECO:0000313" key="12">
    <source>
        <dbReference type="EMBL" id="PNR29211.1"/>
    </source>
</evidence>
<dbReference type="Pfam" id="PF08423">
    <property type="entry name" value="Rad51"/>
    <property type="match status" value="1"/>
</dbReference>
<dbReference type="GO" id="GO:0003697">
    <property type="term" value="F:single-stranded DNA binding"/>
    <property type="evidence" value="ECO:0000318"/>
    <property type="project" value="GO_Central"/>
</dbReference>
<keyword evidence="4" id="KW-0227">DNA damage</keyword>
<keyword evidence="8" id="KW-0234">DNA repair</keyword>
<dbReference type="Proteomes" id="UP000006727">
    <property type="component" value="Chromosome 23"/>
</dbReference>
<dbReference type="CDD" id="cd19489">
    <property type="entry name" value="Rad51D"/>
    <property type="match status" value="1"/>
</dbReference>
<evidence type="ECO:0000259" key="11">
    <source>
        <dbReference type="PROSITE" id="PS50162"/>
    </source>
</evidence>
<dbReference type="GO" id="GO:0005524">
    <property type="term" value="F:ATP binding"/>
    <property type="evidence" value="ECO:0007669"/>
    <property type="project" value="UniProtKB-KW"/>
</dbReference>
<dbReference type="RefSeq" id="XP_024361662.1">
    <property type="nucleotide sequence ID" value="XM_024505894.2"/>
</dbReference>
<accession>A0A2K1IIV2</accession>
<dbReference type="EnsemblPlants" id="Pp3c23_10930V3.1">
    <property type="protein sequence ID" value="Pp3c23_10930V3.1"/>
    <property type="gene ID" value="Pp3c23_10930"/>
</dbReference>
<dbReference type="GO" id="GO:0005815">
    <property type="term" value="C:microtubule organizing center"/>
    <property type="evidence" value="ECO:0000318"/>
    <property type="project" value="GO_Central"/>
</dbReference>
<dbReference type="GO" id="GO:0042148">
    <property type="term" value="P:DNA strand invasion"/>
    <property type="evidence" value="ECO:0000318"/>
    <property type="project" value="GO_Central"/>
</dbReference>
<feature type="domain" description="RecA family profile 1" evidence="11">
    <location>
        <begin position="79"/>
        <end position="261"/>
    </location>
</feature>
<dbReference type="Gene3D" id="3.40.50.300">
    <property type="entry name" value="P-loop containing nucleotide triphosphate hydrolases"/>
    <property type="match status" value="1"/>
</dbReference>
<evidence type="ECO:0000256" key="7">
    <source>
        <dbReference type="ARBA" id="ARBA00023172"/>
    </source>
</evidence>
<dbReference type="InterPro" id="IPR047323">
    <property type="entry name" value="Rad51D_C"/>
</dbReference>
<reference evidence="12 14" key="1">
    <citation type="journal article" date="2008" name="Science">
        <title>The Physcomitrella genome reveals evolutionary insights into the conquest of land by plants.</title>
        <authorList>
            <person name="Rensing S."/>
            <person name="Lang D."/>
            <person name="Zimmer A."/>
            <person name="Terry A."/>
            <person name="Salamov A."/>
            <person name="Shapiro H."/>
            <person name="Nishiyama T."/>
            <person name="Perroud P.-F."/>
            <person name="Lindquist E."/>
            <person name="Kamisugi Y."/>
            <person name="Tanahashi T."/>
            <person name="Sakakibara K."/>
            <person name="Fujita T."/>
            <person name="Oishi K."/>
            <person name="Shin-I T."/>
            <person name="Kuroki Y."/>
            <person name="Toyoda A."/>
            <person name="Suzuki Y."/>
            <person name="Hashimoto A."/>
            <person name="Yamaguchi K."/>
            <person name="Sugano A."/>
            <person name="Kohara Y."/>
            <person name="Fujiyama A."/>
            <person name="Anterola A."/>
            <person name="Aoki S."/>
            <person name="Ashton N."/>
            <person name="Barbazuk W.B."/>
            <person name="Barker E."/>
            <person name="Bennetzen J."/>
            <person name="Bezanilla M."/>
            <person name="Blankenship R."/>
            <person name="Cho S.H."/>
            <person name="Dutcher S."/>
            <person name="Estelle M."/>
            <person name="Fawcett J.A."/>
            <person name="Gundlach H."/>
            <person name="Hanada K."/>
            <person name="Heyl A."/>
            <person name="Hicks K.A."/>
            <person name="Hugh J."/>
            <person name="Lohr M."/>
            <person name="Mayer K."/>
            <person name="Melkozernov A."/>
            <person name="Murata T."/>
            <person name="Nelson D."/>
            <person name="Pils B."/>
            <person name="Prigge M."/>
            <person name="Reiss B."/>
            <person name="Renner T."/>
            <person name="Rombauts S."/>
            <person name="Rushton P."/>
            <person name="Sanderfoot A."/>
            <person name="Schween G."/>
            <person name="Shiu S.-H."/>
            <person name="Stueber K."/>
            <person name="Theodoulou F.L."/>
            <person name="Tu H."/>
            <person name="Van de Peer Y."/>
            <person name="Verrier P.J."/>
            <person name="Waters E."/>
            <person name="Wood A."/>
            <person name="Yang L."/>
            <person name="Cove D."/>
            <person name="Cuming A."/>
            <person name="Hasebe M."/>
            <person name="Lucas S."/>
            <person name="Mishler D.B."/>
            <person name="Reski R."/>
            <person name="Grigoriev I."/>
            <person name="Quatrano R.S."/>
            <person name="Boore J.L."/>
        </authorList>
    </citation>
    <scope>NUCLEOTIDE SEQUENCE [LARGE SCALE GENOMIC DNA]</scope>
    <source>
        <strain evidence="13 14">cv. Gransden 2004</strain>
    </source>
</reference>
<dbReference type="SUPFAM" id="SSF52540">
    <property type="entry name" value="P-loop containing nucleoside triphosphate hydrolases"/>
    <property type="match status" value="1"/>
</dbReference>
<keyword evidence="9" id="KW-0539">Nucleus</keyword>